<evidence type="ECO:0000313" key="1">
    <source>
        <dbReference type="EMBL" id="KKN58952.1"/>
    </source>
</evidence>
<dbReference type="EMBL" id="LAZR01000744">
    <property type="protein sequence ID" value="KKN58952.1"/>
    <property type="molecule type" value="Genomic_DNA"/>
</dbReference>
<dbReference type="AlphaFoldDB" id="A0A0F9S9L3"/>
<name>A0A0F9S9L3_9ZZZZ</name>
<reference evidence="1" key="1">
    <citation type="journal article" date="2015" name="Nature">
        <title>Complex archaea that bridge the gap between prokaryotes and eukaryotes.</title>
        <authorList>
            <person name="Spang A."/>
            <person name="Saw J.H."/>
            <person name="Jorgensen S.L."/>
            <person name="Zaremba-Niedzwiedzka K."/>
            <person name="Martijn J."/>
            <person name="Lind A.E."/>
            <person name="van Eijk R."/>
            <person name="Schleper C."/>
            <person name="Guy L."/>
            <person name="Ettema T.J."/>
        </authorList>
    </citation>
    <scope>NUCLEOTIDE SEQUENCE</scope>
</reference>
<protein>
    <submittedName>
        <fullName evidence="1">Uncharacterized protein</fullName>
    </submittedName>
</protein>
<comment type="caution">
    <text evidence="1">The sequence shown here is derived from an EMBL/GenBank/DDBJ whole genome shotgun (WGS) entry which is preliminary data.</text>
</comment>
<sequence length="210" mass="24868">MRIKEIVRYQEENNLMGCISGKKDCPLKIFYLDFALCNLPNIYAELLILKKPLLQDHLIHEICMDRGLEILHWRFMLKVQKRTNDDSMNEVKNGEEVYYKTDCLNVVFLQKIDNKVKYKTITGQIKYQNSMLFRTISKGDEFPEYKFDGKDSGIKAKKIEQIANECGFRTNLKDFRDSYILKIYNDDISLVKDFITLFCEHNLPFNFPFS</sequence>
<accession>A0A0F9S9L3</accession>
<proteinExistence type="predicted"/>
<organism evidence="1">
    <name type="scientific">marine sediment metagenome</name>
    <dbReference type="NCBI Taxonomy" id="412755"/>
    <lineage>
        <taxon>unclassified sequences</taxon>
        <taxon>metagenomes</taxon>
        <taxon>ecological metagenomes</taxon>
    </lineage>
</organism>
<gene>
    <name evidence="1" type="ORF">LCGC14_0546830</name>
</gene>